<dbReference type="PANTHER" id="PTHR40261:SF1">
    <property type="entry name" value="RIESKE DOMAIN-CONTAINING PROTEIN"/>
    <property type="match status" value="1"/>
</dbReference>
<dbReference type="CDD" id="cd03467">
    <property type="entry name" value="Rieske"/>
    <property type="match status" value="1"/>
</dbReference>
<sequence length="114" mass="12726">MSELFLCDVDDIEDGRAISVSALVSGTQQALVLVRRDEEVFAYINECPHFSVRLDYRPGKFEVYQKRVLMCAHHSALFRIEDGYCIEGPCAGNRLQIVPVSVVEGAVFRTSSLA</sequence>
<evidence type="ECO:0000256" key="3">
    <source>
        <dbReference type="ARBA" id="ARBA00023004"/>
    </source>
</evidence>
<gene>
    <name evidence="6" type="ORF">HX810_24740</name>
</gene>
<evidence type="ECO:0000259" key="5">
    <source>
        <dbReference type="PROSITE" id="PS51296"/>
    </source>
</evidence>
<feature type="domain" description="Rieske" evidence="5">
    <location>
        <begin position="4"/>
        <end position="109"/>
    </location>
</feature>
<evidence type="ECO:0000256" key="4">
    <source>
        <dbReference type="ARBA" id="ARBA00023014"/>
    </source>
</evidence>
<dbReference type="GO" id="GO:0046872">
    <property type="term" value="F:metal ion binding"/>
    <property type="evidence" value="ECO:0007669"/>
    <property type="project" value="UniProtKB-KW"/>
</dbReference>
<dbReference type="InterPro" id="IPR017941">
    <property type="entry name" value="Rieske_2Fe-2S"/>
</dbReference>
<dbReference type="PROSITE" id="PS51296">
    <property type="entry name" value="RIESKE"/>
    <property type="match status" value="1"/>
</dbReference>
<keyword evidence="1" id="KW-0001">2Fe-2S</keyword>
<reference evidence="6 7" key="1">
    <citation type="submission" date="2020-04" db="EMBL/GenBank/DDBJ databases">
        <title>Molecular characterization of pseudomonads from Agaricus bisporus reveal novel blotch 2 pathogens in Western Europe.</title>
        <authorList>
            <person name="Taparia T."/>
            <person name="Krijger M."/>
            <person name="Haynes E."/>
            <person name="Elpinstone J.G."/>
            <person name="Noble R."/>
            <person name="Van Der Wolf J."/>
        </authorList>
    </citation>
    <scope>NUCLEOTIDE SEQUENCE [LARGE SCALE GENOMIC DNA]</scope>
    <source>
        <strain evidence="6 7">IPO3765</strain>
    </source>
</reference>
<dbReference type="GO" id="GO:0051537">
    <property type="term" value="F:2 iron, 2 sulfur cluster binding"/>
    <property type="evidence" value="ECO:0007669"/>
    <property type="project" value="UniProtKB-KW"/>
</dbReference>
<accession>A0A7Y8GII9</accession>
<evidence type="ECO:0000313" key="7">
    <source>
        <dbReference type="Proteomes" id="UP000561369"/>
    </source>
</evidence>
<dbReference type="SUPFAM" id="SSF50022">
    <property type="entry name" value="ISP domain"/>
    <property type="match status" value="1"/>
</dbReference>
<evidence type="ECO:0000313" key="6">
    <source>
        <dbReference type="EMBL" id="NWF10887.1"/>
    </source>
</evidence>
<dbReference type="InterPro" id="IPR036922">
    <property type="entry name" value="Rieske_2Fe-2S_sf"/>
</dbReference>
<proteinExistence type="predicted"/>
<dbReference type="Proteomes" id="UP000561369">
    <property type="component" value="Unassembled WGS sequence"/>
</dbReference>
<dbReference type="EMBL" id="JACAQV010000026">
    <property type="protein sequence ID" value="NWF10887.1"/>
    <property type="molecule type" value="Genomic_DNA"/>
</dbReference>
<comment type="caution">
    <text evidence="6">The sequence shown here is derived from an EMBL/GenBank/DDBJ whole genome shotgun (WGS) entry which is preliminary data.</text>
</comment>
<evidence type="ECO:0000256" key="1">
    <source>
        <dbReference type="ARBA" id="ARBA00022714"/>
    </source>
</evidence>
<evidence type="ECO:0000256" key="2">
    <source>
        <dbReference type="ARBA" id="ARBA00022723"/>
    </source>
</evidence>
<keyword evidence="4" id="KW-0411">Iron-sulfur</keyword>
<keyword evidence="2" id="KW-0479">Metal-binding</keyword>
<name>A0A7Y8GII9_9PSED</name>
<organism evidence="6 7">
    <name type="scientific">Pseudomonas salomonii</name>
    <dbReference type="NCBI Taxonomy" id="191391"/>
    <lineage>
        <taxon>Bacteria</taxon>
        <taxon>Pseudomonadati</taxon>
        <taxon>Pseudomonadota</taxon>
        <taxon>Gammaproteobacteria</taxon>
        <taxon>Pseudomonadales</taxon>
        <taxon>Pseudomonadaceae</taxon>
        <taxon>Pseudomonas</taxon>
    </lineage>
</organism>
<protein>
    <submittedName>
        <fullName evidence="6">Rieske 2Fe-2S domain-containing protein</fullName>
    </submittedName>
</protein>
<dbReference type="Pfam" id="PF00355">
    <property type="entry name" value="Rieske"/>
    <property type="match status" value="1"/>
</dbReference>
<dbReference type="Gene3D" id="2.102.10.10">
    <property type="entry name" value="Rieske [2Fe-2S] iron-sulphur domain"/>
    <property type="match status" value="1"/>
</dbReference>
<dbReference type="PANTHER" id="PTHR40261">
    <property type="match status" value="1"/>
</dbReference>
<keyword evidence="3" id="KW-0408">Iron</keyword>
<dbReference type="AlphaFoldDB" id="A0A7Y8GII9"/>